<evidence type="ECO:0000256" key="5">
    <source>
        <dbReference type="ARBA" id="ARBA00023136"/>
    </source>
</evidence>
<evidence type="ECO:0000313" key="8">
    <source>
        <dbReference type="EMBL" id="SQB99594.1"/>
    </source>
</evidence>
<evidence type="ECO:0000256" key="2">
    <source>
        <dbReference type="ARBA" id="ARBA00022475"/>
    </source>
</evidence>
<proteinExistence type="predicted"/>
<comment type="subcellular location">
    <subcellularLocation>
        <location evidence="1">Cell membrane</location>
        <topology evidence="1">Multi-pass membrane protein</topology>
    </subcellularLocation>
</comment>
<feature type="transmembrane region" description="Helical" evidence="6">
    <location>
        <begin position="25"/>
        <end position="44"/>
    </location>
</feature>
<accession>A0A2X3BIP1</accession>
<dbReference type="PANTHER" id="PTHR32322">
    <property type="entry name" value="INNER MEMBRANE TRANSPORTER"/>
    <property type="match status" value="1"/>
</dbReference>
<dbReference type="EMBL" id="UAWL01000006">
    <property type="protein sequence ID" value="SQB99594.1"/>
    <property type="molecule type" value="Genomic_DNA"/>
</dbReference>
<keyword evidence="4 6" id="KW-1133">Transmembrane helix</keyword>
<dbReference type="Pfam" id="PF00892">
    <property type="entry name" value="EamA"/>
    <property type="match status" value="2"/>
</dbReference>
<evidence type="ECO:0000256" key="1">
    <source>
        <dbReference type="ARBA" id="ARBA00004651"/>
    </source>
</evidence>
<dbReference type="InterPro" id="IPR000620">
    <property type="entry name" value="EamA_dom"/>
</dbReference>
<gene>
    <name evidence="8" type="ORF">NCTC13102_01919</name>
</gene>
<feature type="transmembrane region" description="Helical" evidence="6">
    <location>
        <begin position="172"/>
        <end position="189"/>
    </location>
</feature>
<feature type="transmembrane region" description="Helical" evidence="6">
    <location>
        <begin position="259"/>
        <end position="278"/>
    </location>
</feature>
<feature type="domain" description="EamA" evidence="7">
    <location>
        <begin position="146"/>
        <end position="276"/>
    </location>
</feature>
<dbReference type="GO" id="GO:0005886">
    <property type="term" value="C:plasma membrane"/>
    <property type="evidence" value="ECO:0007669"/>
    <property type="project" value="UniProtKB-SubCell"/>
</dbReference>
<feature type="transmembrane region" description="Helical" evidence="6">
    <location>
        <begin position="235"/>
        <end position="253"/>
    </location>
</feature>
<evidence type="ECO:0000256" key="6">
    <source>
        <dbReference type="SAM" id="Phobius"/>
    </source>
</evidence>
<evidence type="ECO:0000256" key="3">
    <source>
        <dbReference type="ARBA" id="ARBA00022692"/>
    </source>
</evidence>
<keyword evidence="3 6" id="KW-0812">Transmembrane</keyword>
<feature type="transmembrane region" description="Helical" evidence="6">
    <location>
        <begin position="141"/>
        <end position="160"/>
    </location>
</feature>
<evidence type="ECO:0000313" key="9">
    <source>
        <dbReference type="Proteomes" id="UP000250166"/>
    </source>
</evidence>
<dbReference type="InterPro" id="IPR050638">
    <property type="entry name" value="AA-Vitamin_Transporters"/>
</dbReference>
<organism evidence="8 9">
    <name type="scientific">Helicobacter fennelliae</name>
    <dbReference type="NCBI Taxonomy" id="215"/>
    <lineage>
        <taxon>Bacteria</taxon>
        <taxon>Pseudomonadati</taxon>
        <taxon>Campylobacterota</taxon>
        <taxon>Epsilonproteobacteria</taxon>
        <taxon>Campylobacterales</taxon>
        <taxon>Helicobacteraceae</taxon>
        <taxon>Helicobacter</taxon>
    </lineage>
</organism>
<feature type="transmembrane region" description="Helical" evidence="6">
    <location>
        <begin position="83"/>
        <end position="104"/>
    </location>
</feature>
<dbReference type="InterPro" id="IPR037185">
    <property type="entry name" value="EmrE-like"/>
</dbReference>
<keyword evidence="2" id="KW-1003">Cell membrane</keyword>
<keyword evidence="5 6" id="KW-0472">Membrane</keyword>
<dbReference type="AlphaFoldDB" id="A0A2X3BIP1"/>
<dbReference type="Proteomes" id="UP000250166">
    <property type="component" value="Unassembled WGS sequence"/>
</dbReference>
<name>A0A2X3BIP1_9HELI</name>
<dbReference type="PANTHER" id="PTHR32322:SF18">
    <property type="entry name" value="S-ADENOSYLMETHIONINE_S-ADENOSYLHOMOCYSTEINE TRANSPORTER"/>
    <property type="match status" value="1"/>
</dbReference>
<reference evidence="8 9" key="1">
    <citation type="submission" date="2018-06" db="EMBL/GenBank/DDBJ databases">
        <authorList>
            <consortium name="Pathogen Informatics"/>
            <person name="Doyle S."/>
        </authorList>
    </citation>
    <scope>NUCLEOTIDE SEQUENCE [LARGE SCALE GENOMIC DNA]</scope>
    <source>
        <strain evidence="8 9">NCTC13102</strain>
    </source>
</reference>
<sequence>MILAMMGWGLVWPLSKFMINFGTPQQIACLRFLIVSVCFVPLLVYLKIPFKIPKNVLMPTFLTGILNAIYSYLMYVGMQYGDAGSAGVITEVLAPIMAAFLWVAIKHQSLSKNEKWGLFLGVVSGTFLIDIFHNVYALLSLFNVIYLLAALDWAFLMIASRYATESINAISLNFYASLITFVLFCPHLLDVEQMNVFRAGWEFWLALIVSCVFCTVFSTTIFYKALFVLGVTKGGMYALLVPLFALFFSWVLLGEIPRWHTIIGGILAILAIYIINHLKLSKFA</sequence>
<protein>
    <submittedName>
        <fullName evidence="8">Predicted permease, DMT superfamily</fullName>
    </submittedName>
</protein>
<evidence type="ECO:0000256" key="4">
    <source>
        <dbReference type="ARBA" id="ARBA00022989"/>
    </source>
</evidence>
<feature type="domain" description="EamA" evidence="7">
    <location>
        <begin position="1"/>
        <end position="124"/>
    </location>
</feature>
<feature type="transmembrane region" description="Helical" evidence="6">
    <location>
        <begin position="56"/>
        <end position="77"/>
    </location>
</feature>
<feature type="transmembrane region" description="Helical" evidence="6">
    <location>
        <begin position="201"/>
        <end position="223"/>
    </location>
</feature>
<evidence type="ECO:0000259" key="7">
    <source>
        <dbReference type="Pfam" id="PF00892"/>
    </source>
</evidence>
<dbReference type="SUPFAM" id="SSF103481">
    <property type="entry name" value="Multidrug resistance efflux transporter EmrE"/>
    <property type="match status" value="2"/>
</dbReference>